<dbReference type="Proteomes" id="UP001330016">
    <property type="component" value="Unassembled WGS sequence"/>
</dbReference>
<dbReference type="RefSeq" id="WP_331243712.1">
    <property type="nucleotide sequence ID" value="NZ_JAQSGJ010000019.1"/>
</dbReference>
<sequence length="130" mass="14458">MIDGRTGKLIQRVFGADEAIGVSLGKEASEKLIRDFAGESIAIHNHPTNLWPTGDDYAVAGYRKYRMGIVVTHSGRVFKYTTGRQPILPTTINTTLVKYFTSPYNLDVDEAFSRAMQDLKGFGIQCVELK</sequence>
<accession>A0ABU7SZI2</accession>
<gene>
    <name evidence="1" type="ORF">PS435_07830</name>
</gene>
<comment type="caution">
    <text evidence="1">The sequence shown here is derived from an EMBL/GenBank/DDBJ whole genome shotgun (WGS) entry which is preliminary data.</text>
</comment>
<dbReference type="EMBL" id="JAQSGK010000019">
    <property type="protein sequence ID" value="MEE6715764.1"/>
    <property type="molecule type" value="Genomic_DNA"/>
</dbReference>
<organism evidence="1 2">
    <name type="scientific">Schleiferilactobacillus harbinensis</name>
    <dbReference type="NCBI Taxonomy" id="304207"/>
    <lineage>
        <taxon>Bacteria</taxon>
        <taxon>Bacillati</taxon>
        <taxon>Bacillota</taxon>
        <taxon>Bacilli</taxon>
        <taxon>Lactobacillales</taxon>
        <taxon>Lactobacillaceae</taxon>
        <taxon>Schleiferilactobacillus</taxon>
    </lineage>
</organism>
<evidence type="ECO:0000313" key="2">
    <source>
        <dbReference type="Proteomes" id="UP001330016"/>
    </source>
</evidence>
<name>A0ABU7SZI2_9LACO</name>
<protein>
    <recommendedName>
        <fullName evidence="3">RadC-like JAB domain-containing protein</fullName>
    </recommendedName>
</protein>
<keyword evidence="2" id="KW-1185">Reference proteome</keyword>
<evidence type="ECO:0008006" key="3">
    <source>
        <dbReference type="Google" id="ProtNLM"/>
    </source>
</evidence>
<proteinExistence type="predicted"/>
<reference evidence="1 2" key="1">
    <citation type="submission" date="2023-02" db="EMBL/GenBank/DDBJ databases">
        <title>The predominant lactic acid bacteria and yeasts involved in the spontaneous fermentation of millet during the production of the traditional porridge Hausa koko in Ghana.</title>
        <authorList>
            <person name="Atter A."/>
            <person name="Diaz M."/>
        </authorList>
    </citation>
    <scope>NUCLEOTIDE SEQUENCE [LARGE SCALE GENOMIC DNA]</scope>
    <source>
        <strain evidence="1 2">FI11640</strain>
    </source>
</reference>
<evidence type="ECO:0000313" key="1">
    <source>
        <dbReference type="EMBL" id="MEE6715764.1"/>
    </source>
</evidence>